<dbReference type="Proteomes" id="UP001628193">
    <property type="component" value="Unassembled WGS sequence"/>
</dbReference>
<protein>
    <submittedName>
        <fullName evidence="2">Uncharacterized protein</fullName>
    </submittedName>
</protein>
<dbReference type="EMBL" id="BAAFGK010000004">
    <property type="protein sequence ID" value="GAB0056947.1"/>
    <property type="molecule type" value="Genomic_DNA"/>
</dbReference>
<organism evidence="2 3">
    <name type="scientific">Candidatus Magnetaquiglobus chichijimensis</name>
    <dbReference type="NCBI Taxonomy" id="3141448"/>
    <lineage>
        <taxon>Bacteria</taxon>
        <taxon>Pseudomonadati</taxon>
        <taxon>Pseudomonadota</taxon>
        <taxon>Magnetococcia</taxon>
        <taxon>Magnetococcales</taxon>
        <taxon>Candidatus Magnetaquicoccaceae</taxon>
        <taxon>Candidatus Magnetaquiglobus</taxon>
    </lineage>
</organism>
<accession>A0ABQ0C7T2</accession>
<name>A0ABQ0C7T2_9PROT</name>
<gene>
    <name evidence="2" type="ORF">SIID45300_01263</name>
</gene>
<evidence type="ECO:0000313" key="3">
    <source>
        <dbReference type="Proteomes" id="UP001628193"/>
    </source>
</evidence>
<reference evidence="2 3" key="1">
    <citation type="submission" date="2024-05" db="EMBL/GenBank/DDBJ databases">
        <authorList>
            <consortium name="Candidatus Magnetaquicoccaceae bacterium FCR-1 genome sequencing consortium"/>
            <person name="Shimoshige H."/>
            <person name="Shimamura S."/>
            <person name="Taoka A."/>
            <person name="Kobayashi H."/>
            <person name="Maekawa T."/>
        </authorList>
    </citation>
    <scope>NUCLEOTIDE SEQUENCE [LARGE SCALE GENOMIC DNA]</scope>
    <source>
        <strain evidence="2 3">FCR-1</strain>
    </source>
</reference>
<reference evidence="2 3" key="2">
    <citation type="submission" date="2024-09" db="EMBL/GenBank/DDBJ databases">
        <title>Draft genome sequence of Candidatus Magnetaquicoccaceae bacterium FCR-1.</title>
        <authorList>
            <person name="Shimoshige H."/>
            <person name="Shimamura S."/>
            <person name="Taoka A."/>
            <person name="Kobayashi H."/>
            <person name="Maekawa T."/>
        </authorList>
    </citation>
    <scope>NUCLEOTIDE SEQUENCE [LARGE SCALE GENOMIC DNA]</scope>
    <source>
        <strain evidence="2 3">FCR-1</strain>
    </source>
</reference>
<feature type="region of interest" description="Disordered" evidence="1">
    <location>
        <begin position="1"/>
        <end position="21"/>
    </location>
</feature>
<evidence type="ECO:0000256" key="1">
    <source>
        <dbReference type="SAM" id="MobiDB-lite"/>
    </source>
</evidence>
<evidence type="ECO:0000313" key="2">
    <source>
        <dbReference type="EMBL" id="GAB0056947.1"/>
    </source>
</evidence>
<dbReference type="RefSeq" id="WP_420904663.1">
    <property type="nucleotide sequence ID" value="NZ_BAAFGK010000004.1"/>
</dbReference>
<keyword evidence="3" id="KW-1185">Reference proteome</keyword>
<comment type="caution">
    <text evidence="2">The sequence shown here is derived from an EMBL/GenBank/DDBJ whole genome shotgun (WGS) entry which is preliminary data.</text>
</comment>
<proteinExistence type="predicted"/>
<sequence length="73" mass="8125">MVSDRITKENTMSESADKSEPIKAAMTKAHEAWATCRTAHIRNPTPETASALDGAYDDMYDAEDAWKGHQKIK</sequence>